<dbReference type="AlphaFoldDB" id="A0AA38PGA9"/>
<feature type="region of interest" description="Disordered" evidence="1">
    <location>
        <begin position="122"/>
        <end position="153"/>
    </location>
</feature>
<feature type="compositionally biased region" description="Basic and acidic residues" evidence="1">
    <location>
        <begin position="122"/>
        <end position="151"/>
    </location>
</feature>
<sequence>MTVRWIYKMAHTLASMSTASTSYTLDDAISKLKFGLSTRLEEKSERILNDDEILGLEKILYKLDRELATTKSKERQMASRYIAFNKQLTGFREMFTRYRHAREAYSMAKTYESNIRREAADAQMRAMREKYSQKQQRKQEQLREDRTRTRSTEATLTISTSDRISPELIQLMGTLKKPAILCPIGKTPRIPKGFKPAYLIYYERDITITASCRVSTYSSRFSLKSELKLTTYWNLTCRLSSRRFRTNMTILLATLARRLCPPIPMKVWTS</sequence>
<accession>A0AA38PGA9</accession>
<reference evidence="2" key="1">
    <citation type="submission" date="2022-08" db="EMBL/GenBank/DDBJ databases">
        <authorList>
            <consortium name="DOE Joint Genome Institute"/>
            <person name="Min B."/>
            <person name="Riley R."/>
            <person name="Sierra-Patev S."/>
            <person name="Naranjo-Ortiz M."/>
            <person name="Looney B."/>
            <person name="Konkel Z."/>
            <person name="Slot J.C."/>
            <person name="Sakamoto Y."/>
            <person name="Steenwyk J.L."/>
            <person name="Rokas A."/>
            <person name="Carro J."/>
            <person name="Camarero S."/>
            <person name="Ferreira P."/>
            <person name="Molpeceres G."/>
            <person name="Ruiz-Duenas F.J."/>
            <person name="Serrano A."/>
            <person name="Henrissat B."/>
            <person name="Drula E."/>
            <person name="Hughes K.W."/>
            <person name="Mata J.L."/>
            <person name="Ishikawa N.K."/>
            <person name="Vargas-Isla R."/>
            <person name="Ushijima S."/>
            <person name="Smith C.A."/>
            <person name="Ahrendt S."/>
            <person name="Andreopoulos W."/>
            <person name="He G."/>
            <person name="Labutti K."/>
            <person name="Lipzen A."/>
            <person name="Ng V."/>
            <person name="Sandor L."/>
            <person name="Barry K."/>
            <person name="Martinez A.T."/>
            <person name="Xiao Y."/>
            <person name="Gibbons J.G."/>
            <person name="Terashima K."/>
            <person name="Hibbett D.S."/>
            <person name="Grigoriev I.V."/>
        </authorList>
    </citation>
    <scope>NUCLEOTIDE SEQUENCE</scope>
    <source>
        <strain evidence="2">TFB9207</strain>
    </source>
</reference>
<gene>
    <name evidence="2" type="ORF">F5878DRAFT_422410</name>
</gene>
<keyword evidence="3" id="KW-1185">Reference proteome</keyword>
<proteinExistence type="predicted"/>
<dbReference type="EMBL" id="MU806017">
    <property type="protein sequence ID" value="KAJ3842110.1"/>
    <property type="molecule type" value="Genomic_DNA"/>
</dbReference>
<dbReference type="Proteomes" id="UP001163846">
    <property type="component" value="Unassembled WGS sequence"/>
</dbReference>
<evidence type="ECO:0000256" key="1">
    <source>
        <dbReference type="SAM" id="MobiDB-lite"/>
    </source>
</evidence>
<evidence type="ECO:0000313" key="3">
    <source>
        <dbReference type="Proteomes" id="UP001163846"/>
    </source>
</evidence>
<evidence type="ECO:0000313" key="2">
    <source>
        <dbReference type="EMBL" id="KAJ3842110.1"/>
    </source>
</evidence>
<name>A0AA38PGA9_9AGAR</name>
<organism evidence="2 3">
    <name type="scientific">Lentinula raphanica</name>
    <dbReference type="NCBI Taxonomy" id="153919"/>
    <lineage>
        <taxon>Eukaryota</taxon>
        <taxon>Fungi</taxon>
        <taxon>Dikarya</taxon>
        <taxon>Basidiomycota</taxon>
        <taxon>Agaricomycotina</taxon>
        <taxon>Agaricomycetes</taxon>
        <taxon>Agaricomycetidae</taxon>
        <taxon>Agaricales</taxon>
        <taxon>Marasmiineae</taxon>
        <taxon>Omphalotaceae</taxon>
        <taxon>Lentinula</taxon>
    </lineage>
</organism>
<comment type="caution">
    <text evidence="2">The sequence shown here is derived from an EMBL/GenBank/DDBJ whole genome shotgun (WGS) entry which is preliminary data.</text>
</comment>
<protein>
    <submittedName>
        <fullName evidence="2">Uncharacterized protein</fullName>
    </submittedName>
</protein>